<proteinExistence type="predicted"/>
<gene>
    <name evidence="1" type="ORF">A7L45_13895</name>
</gene>
<accession>A0A1J0GJI1</accession>
<protein>
    <submittedName>
        <fullName evidence="1">Uncharacterized protein</fullName>
    </submittedName>
</protein>
<dbReference type="RefSeq" id="WP_071613382.1">
    <property type="nucleotide sequence ID" value="NZ_CP015756.1"/>
</dbReference>
<dbReference type="Proteomes" id="UP000182569">
    <property type="component" value="Chromosome"/>
</dbReference>
<dbReference type="AlphaFoldDB" id="A0A1J0GJI1"/>
<dbReference type="STRING" id="1552.A7L45_13895"/>
<dbReference type="KEGG" id="ceu:A7L45_13895"/>
<dbReference type="EMBL" id="CP015756">
    <property type="protein sequence ID" value="APC41088.1"/>
    <property type="molecule type" value="Genomic_DNA"/>
</dbReference>
<keyword evidence="2" id="KW-1185">Reference proteome</keyword>
<name>A0A1J0GJI1_9CLOT</name>
<reference evidence="2" key="1">
    <citation type="journal article" date="2016" name="Front. Microbiol.">
        <title>Complete Genome Sequence of Clostridium estertheticum DSM 8809, a Microbe Identified in Spoiled Vacuum Packed Beef.</title>
        <authorList>
            <person name="Yu Z."/>
            <person name="Gunn L."/>
            <person name="Brennan E."/>
            <person name="Reid R."/>
            <person name="Wall P.G."/>
            <person name="Gaora O.P."/>
            <person name="Hurley D."/>
            <person name="Bolton D."/>
            <person name="Fanning S."/>
        </authorList>
    </citation>
    <scope>NUCLEOTIDE SEQUENCE [LARGE SCALE GENOMIC DNA]</scope>
    <source>
        <strain evidence="2">DSM 8809</strain>
    </source>
</reference>
<evidence type="ECO:0000313" key="1">
    <source>
        <dbReference type="EMBL" id="APC41088.1"/>
    </source>
</evidence>
<sequence length="100" mass="11489">MDIKTLQYMQIRVRKAQELFRKLAVINETIELINNSKALSEISIEVPGGAKDLVRRHAGIENSNSNGGNSNRELYEILRPVLLNEFIDKRVKLQKELNEI</sequence>
<organism evidence="1 2">
    <name type="scientific">Clostridium estertheticum subsp. estertheticum</name>
    <dbReference type="NCBI Taxonomy" id="1552"/>
    <lineage>
        <taxon>Bacteria</taxon>
        <taxon>Bacillati</taxon>
        <taxon>Bacillota</taxon>
        <taxon>Clostridia</taxon>
        <taxon>Eubacteriales</taxon>
        <taxon>Clostridiaceae</taxon>
        <taxon>Clostridium</taxon>
    </lineage>
</organism>
<evidence type="ECO:0000313" key="2">
    <source>
        <dbReference type="Proteomes" id="UP000182569"/>
    </source>
</evidence>